<proteinExistence type="predicted"/>
<evidence type="ECO:0000313" key="1">
    <source>
        <dbReference type="EMBL" id="QAZ66567.1"/>
    </source>
</evidence>
<dbReference type="KEGG" id="dcb:C3Y92_04635"/>
<dbReference type="EMBL" id="CP026538">
    <property type="protein sequence ID" value="QAZ66567.1"/>
    <property type="molecule type" value="Genomic_DNA"/>
</dbReference>
<dbReference type="OrthoDB" id="9810361at2"/>
<dbReference type="RefSeq" id="WP_129349945.1">
    <property type="nucleotide sequence ID" value="NZ_CP026538.1"/>
</dbReference>
<keyword evidence="2" id="KW-1185">Reference proteome</keyword>
<dbReference type="Pfam" id="PF03692">
    <property type="entry name" value="CxxCxxCC"/>
    <property type="match status" value="1"/>
</dbReference>
<name>A0A4P6HHS3_9BACT</name>
<gene>
    <name evidence="1" type="ORF">C3Y92_04635</name>
</gene>
<organism evidence="1 2">
    <name type="scientific">Solidesulfovibrio carbinolicus</name>
    <dbReference type="NCBI Taxonomy" id="296842"/>
    <lineage>
        <taxon>Bacteria</taxon>
        <taxon>Pseudomonadati</taxon>
        <taxon>Thermodesulfobacteriota</taxon>
        <taxon>Desulfovibrionia</taxon>
        <taxon>Desulfovibrionales</taxon>
        <taxon>Desulfovibrionaceae</taxon>
        <taxon>Solidesulfovibrio</taxon>
    </lineage>
</organism>
<dbReference type="Proteomes" id="UP000293296">
    <property type="component" value="Chromosome"/>
</dbReference>
<dbReference type="InterPro" id="IPR005358">
    <property type="entry name" value="Puta_zinc/iron-chelating_dom"/>
</dbReference>
<protein>
    <submittedName>
        <fullName evidence="1">YkgJ family cysteine cluster protein</fullName>
    </submittedName>
</protein>
<sequence>MPVLSLRRVREAAPRLPWLTALIEACSILDQGVARAIAGSRRTPACGPECHACCSQLIPVSTIEAQGLRWFALSHLRGDAALAVGRALLAQRQEPCPFLVDGVCAVYPLRPLACREYIVFGSPCLAGERPDVSRPHDVLPLPRIAQLQAFTVLLPFYGVIDSDAREAALQNRLVLRDTRLLQQLDWQGLGAALCGNNH</sequence>
<accession>A0A4P6HHS3</accession>
<evidence type="ECO:0000313" key="2">
    <source>
        <dbReference type="Proteomes" id="UP000293296"/>
    </source>
</evidence>
<dbReference type="AlphaFoldDB" id="A0A4P6HHS3"/>
<reference evidence="1 2" key="1">
    <citation type="submission" date="2018-02" db="EMBL/GenBank/DDBJ databases">
        <title>Genome sequence of Desulfovibrio carbinolicus DSM 3852.</title>
        <authorList>
            <person name="Wilbanks E."/>
            <person name="Skennerton C.T."/>
            <person name="Orphan V.J."/>
        </authorList>
    </citation>
    <scope>NUCLEOTIDE SEQUENCE [LARGE SCALE GENOMIC DNA]</scope>
    <source>
        <strain evidence="1 2">DSM 3852</strain>
    </source>
</reference>